<sequence>MQGIKLLFSWKITAVPQILAIFQLGLAILISAYLWEVSVRQEWQMRLFAGSKEVSPFGITPLDCMCIAVVLTVQIVTVPMALCLFYGGQKQKPTYLKNWIYFSMHSSIVTGMTAIVQSAGSGSIYLHLFVLGGILILQQLFILIIRGQVKDMEELENETVKLEGKLSLKRNYFRNILAFKNASPGDMNV</sequence>
<organism evidence="2 3">
    <name type="scientific">Allacma fusca</name>
    <dbReference type="NCBI Taxonomy" id="39272"/>
    <lineage>
        <taxon>Eukaryota</taxon>
        <taxon>Metazoa</taxon>
        <taxon>Ecdysozoa</taxon>
        <taxon>Arthropoda</taxon>
        <taxon>Hexapoda</taxon>
        <taxon>Collembola</taxon>
        <taxon>Symphypleona</taxon>
        <taxon>Sminthuridae</taxon>
        <taxon>Allacma</taxon>
    </lineage>
</organism>
<evidence type="ECO:0000256" key="1">
    <source>
        <dbReference type="SAM" id="Phobius"/>
    </source>
</evidence>
<gene>
    <name evidence="2" type="ORF">AFUS01_LOCUS19855</name>
</gene>
<comment type="caution">
    <text evidence="2">The sequence shown here is derived from an EMBL/GenBank/DDBJ whole genome shotgun (WGS) entry which is preliminary data.</text>
</comment>
<protein>
    <submittedName>
        <fullName evidence="2">Uncharacterized protein</fullName>
    </submittedName>
</protein>
<dbReference type="AlphaFoldDB" id="A0A8J2K1V3"/>
<evidence type="ECO:0000313" key="2">
    <source>
        <dbReference type="EMBL" id="CAG7731250.1"/>
    </source>
</evidence>
<keyword evidence="1" id="KW-1133">Transmembrane helix</keyword>
<dbReference type="EMBL" id="CAJVCH010208636">
    <property type="protein sequence ID" value="CAG7731250.1"/>
    <property type="molecule type" value="Genomic_DNA"/>
</dbReference>
<feature type="transmembrane region" description="Helical" evidence="1">
    <location>
        <begin position="99"/>
        <end position="118"/>
    </location>
</feature>
<keyword evidence="3" id="KW-1185">Reference proteome</keyword>
<reference evidence="2" key="1">
    <citation type="submission" date="2021-06" db="EMBL/GenBank/DDBJ databases">
        <authorList>
            <person name="Hodson N. C."/>
            <person name="Mongue J. A."/>
            <person name="Jaron S. K."/>
        </authorList>
    </citation>
    <scope>NUCLEOTIDE SEQUENCE</scope>
</reference>
<evidence type="ECO:0000313" key="3">
    <source>
        <dbReference type="Proteomes" id="UP000708208"/>
    </source>
</evidence>
<dbReference type="Proteomes" id="UP000708208">
    <property type="component" value="Unassembled WGS sequence"/>
</dbReference>
<feature type="transmembrane region" description="Helical" evidence="1">
    <location>
        <begin position="67"/>
        <end position="87"/>
    </location>
</feature>
<keyword evidence="1" id="KW-0812">Transmembrane</keyword>
<feature type="transmembrane region" description="Helical" evidence="1">
    <location>
        <begin position="12"/>
        <end position="35"/>
    </location>
</feature>
<name>A0A8J2K1V3_9HEXA</name>
<feature type="transmembrane region" description="Helical" evidence="1">
    <location>
        <begin position="124"/>
        <end position="145"/>
    </location>
</feature>
<proteinExistence type="predicted"/>
<accession>A0A8J2K1V3</accession>
<keyword evidence="1" id="KW-0472">Membrane</keyword>